<keyword evidence="5" id="KW-0067">ATP-binding</keyword>
<dbReference type="FunFam" id="1.10.510.10:FF:001964">
    <property type="entry name" value="Uncharacterized protein"/>
    <property type="match status" value="1"/>
</dbReference>
<dbReference type="EMBL" id="CAUOFW020003266">
    <property type="protein sequence ID" value="CAK9158898.1"/>
    <property type="molecule type" value="Genomic_DNA"/>
</dbReference>
<keyword evidence="12" id="KW-1185">Reference proteome</keyword>
<evidence type="ECO:0000259" key="9">
    <source>
        <dbReference type="PROSITE" id="PS50011"/>
    </source>
</evidence>
<dbReference type="PROSITE" id="PS00108">
    <property type="entry name" value="PROTEIN_KINASE_ST"/>
    <property type="match status" value="1"/>
</dbReference>
<dbReference type="InterPro" id="IPR008271">
    <property type="entry name" value="Ser/Thr_kinase_AS"/>
</dbReference>
<keyword evidence="1" id="KW-0723">Serine/threonine-protein kinase</keyword>
<dbReference type="Gene3D" id="1.10.510.10">
    <property type="entry name" value="Transferase(Phosphotransferase) domain 1"/>
    <property type="match status" value="1"/>
</dbReference>
<proteinExistence type="predicted"/>
<dbReference type="GO" id="GO:0005524">
    <property type="term" value="F:ATP binding"/>
    <property type="evidence" value="ECO:0007669"/>
    <property type="project" value="UniProtKB-KW"/>
</dbReference>
<dbReference type="InterPro" id="IPR000719">
    <property type="entry name" value="Prot_kinase_dom"/>
</dbReference>
<evidence type="ECO:0000259" key="10">
    <source>
        <dbReference type="PROSITE" id="PS51910"/>
    </source>
</evidence>
<reference evidence="11 12" key="1">
    <citation type="submission" date="2024-02" db="EMBL/GenBank/DDBJ databases">
        <authorList>
            <person name="Vignale AGUSTIN F."/>
            <person name="Sosa J E."/>
            <person name="Modenutti C."/>
        </authorList>
    </citation>
    <scope>NUCLEOTIDE SEQUENCE [LARGE SCALE GENOMIC DNA]</scope>
</reference>
<evidence type="ECO:0000256" key="1">
    <source>
        <dbReference type="ARBA" id="ARBA00022527"/>
    </source>
</evidence>
<name>A0ABC8SNY5_9AQUA</name>
<dbReference type="CDD" id="cd02879">
    <property type="entry name" value="GH18_plant_chitinase_class_V"/>
    <property type="match status" value="1"/>
</dbReference>
<dbReference type="PANTHER" id="PTHR27002">
    <property type="entry name" value="RECEPTOR-LIKE SERINE/THREONINE-PROTEIN KINASE SD1-8"/>
    <property type="match status" value="1"/>
</dbReference>
<evidence type="ECO:0000256" key="6">
    <source>
        <dbReference type="SAM" id="MobiDB-lite"/>
    </source>
</evidence>
<dbReference type="Gene3D" id="3.20.20.80">
    <property type="entry name" value="Glycosidases"/>
    <property type="match status" value="1"/>
</dbReference>
<keyword evidence="7" id="KW-1133">Transmembrane helix</keyword>
<evidence type="ECO:0000256" key="5">
    <source>
        <dbReference type="ARBA" id="ARBA00022840"/>
    </source>
</evidence>
<dbReference type="Gene3D" id="3.30.200.20">
    <property type="entry name" value="Phosphorylase Kinase, domain 1"/>
    <property type="match status" value="1"/>
</dbReference>
<evidence type="ECO:0000256" key="8">
    <source>
        <dbReference type="SAM" id="SignalP"/>
    </source>
</evidence>
<feature type="domain" description="Protein kinase" evidence="9">
    <location>
        <begin position="452"/>
        <end position="727"/>
    </location>
</feature>
<keyword evidence="7" id="KW-0472">Membrane</keyword>
<dbReference type="InterPro" id="IPR011009">
    <property type="entry name" value="Kinase-like_dom_sf"/>
</dbReference>
<keyword evidence="4" id="KW-0418">Kinase</keyword>
<dbReference type="PROSITE" id="PS50011">
    <property type="entry name" value="PROTEIN_KINASE_DOM"/>
    <property type="match status" value="1"/>
</dbReference>
<protein>
    <submittedName>
        <fullName evidence="11">Uncharacterized protein</fullName>
    </submittedName>
</protein>
<evidence type="ECO:0000256" key="2">
    <source>
        <dbReference type="ARBA" id="ARBA00022679"/>
    </source>
</evidence>
<dbReference type="PROSITE" id="PS51910">
    <property type="entry name" value="GH18_2"/>
    <property type="match status" value="1"/>
</dbReference>
<dbReference type="Gene3D" id="3.10.50.10">
    <property type="match status" value="1"/>
</dbReference>
<dbReference type="AlphaFoldDB" id="A0ABC8SNY5"/>
<dbReference type="InterPro" id="IPR017853">
    <property type="entry name" value="GH"/>
</dbReference>
<keyword evidence="7" id="KW-0812">Transmembrane</keyword>
<sequence length="769" mass="85903">MALSIAKFAILLLAFFPFQLPCSSAKIWIRSGYWFSGSGLPITDINSALYTHLICAFSGLNSTTHQLSISSSDNPYFSAFTRTVKLKNPSVITLLSIGGGLANYSVYSSMVGRSSHRKSFIDSSIKTARLYGFDGLDFSWVSASAGSDSDMTNIANLLDEWRTAIEYESRNSSNNSTQLILTMAVRYSPDLDATGFPVESIRNNLNWVHVMAYDYYKPNGTSHTGAHAALYDPGSVQNTDYGINSWINSGLSADKLVLGLPFYGYAWTLVNPNNSEIGALAKGPAITEDGSMSYKDIKGYIQRYGAVSMYNATYVVNYCTIGSTWIGFDDVEAVKIKVAYAKKRNLLGYSVWQVAHDDNWVLSEAAQEKENDHQNKRKRPLLLIILLPTTAIVLLLLGSGMLYRRRKLIISIFKDKNSESKMETTMAAAASTDAPNLRVFSFGDIKAATNDFSFENKLGEGGYGPVYKGRLKGHEIAVKRLSKTSKQGIEEFKNEVILTAKLQHINLVRVLGFCTEREEKMLIYEYMPNKSLDFYIYDPIKRLLLDWGKRARIIEGVTQGLLYLQDYSRLTIIHRDLKPSNILLDNEMKAKISDFGMARTFHKDKFEANTSRIVGTYGYVPPEYVKHGMYSIKSDVFSFGVLLLQIISGKQNSCLHGPLENLNLLEYAYELWNDGKGIEFMDPTLDDTASLCKLMRCMVVGLLCVQENPVDRPSMLEVSSMLKNETMAITSPKRPAFSTKSNGDGENAFNPQQENWSVDKASITQMVAR</sequence>
<dbReference type="InterPro" id="IPR001223">
    <property type="entry name" value="Glyco_hydro18_cat"/>
</dbReference>
<feature type="signal peptide" evidence="8">
    <location>
        <begin position="1"/>
        <end position="25"/>
    </location>
</feature>
<feature type="transmembrane region" description="Helical" evidence="7">
    <location>
        <begin position="381"/>
        <end position="403"/>
    </location>
</feature>
<evidence type="ECO:0000256" key="3">
    <source>
        <dbReference type="ARBA" id="ARBA00022741"/>
    </source>
</evidence>
<gene>
    <name evidence="11" type="ORF">ILEXP_LOCUS27562</name>
</gene>
<evidence type="ECO:0000313" key="12">
    <source>
        <dbReference type="Proteomes" id="UP001642360"/>
    </source>
</evidence>
<evidence type="ECO:0000313" key="11">
    <source>
        <dbReference type="EMBL" id="CAK9158898.1"/>
    </source>
</evidence>
<feature type="compositionally biased region" description="Polar residues" evidence="6">
    <location>
        <begin position="738"/>
        <end position="755"/>
    </location>
</feature>
<dbReference type="SUPFAM" id="SSF51445">
    <property type="entry name" value="(Trans)glycosidases"/>
    <property type="match status" value="1"/>
</dbReference>
<dbReference type="GO" id="GO:0004674">
    <property type="term" value="F:protein serine/threonine kinase activity"/>
    <property type="evidence" value="ECO:0007669"/>
    <property type="project" value="UniProtKB-KW"/>
</dbReference>
<dbReference type="SMART" id="SM00220">
    <property type="entry name" value="S_TKc"/>
    <property type="match status" value="1"/>
</dbReference>
<accession>A0ABC8SNY5</accession>
<dbReference type="SUPFAM" id="SSF54556">
    <property type="entry name" value="Chitinase insertion domain"/>
    <property type="match status" value="1"/>
</dbReference>
<dbReference type="Pfam" id="PF00069">
    <property type="entry name" value="Pkinase"/>
    <property type="match status" value="1"/>
</dbReference>
<comment type="caution">
    <text evidence="11">The sequence shown here is derived from an EMBL/GenBank/DDBJ whole genome shotgun (WGS) entry which is preliminary data.</text>
</comment>
<feature type="chain" id="PRO_5044854726" evidence="8">
    <location>
        <begin position="26"/>
        <end position="769"/>
    </location>
</feature>
<evidence type="ECO:0000256" key="4">
    <source>
        <dbReference type="ARBA" id="ARBA00022777"/>
    </source>
</evidence>
<keyword evidence="2" id="KW-0808">Transferase</keyword>
<dbReference type="PANTHER" id="PTHR27002:SF559">
    <property type="entry name" value="CYSTEINE-RICH RLK (RECEPTOR-LIKE KINASE) PROTEIN"/>
    <property type="match status" value="1"/>
</dbReference>
<feature type="domain" description="GH18" evidence="10">
    <location>
        <begin position="28"/>
        <end position="373"/>
    </location>
</feature>
<organism evidence="11 12">
    <name type="scientific">Ilex paraguariensis</name>
    <name type="common">yerba mate</name>
    <dbReference type="NCBI Taxonomy" id="185542"/>
    <lineage>
        <taxon>Eukaryota</taxon>
        <taxon>Viridiplantae</taxon>
        <taxon>Streptophyta</taxon>
        <taxon>Embryophyta</taxon>
        <taxon>Tracheophyta</taxon>
        <taxon>Spermatophyta</taxon>
        <taxon>Magnoliopsida</taxon>
        <taxon>eudicotyledons</taxon>
        <taxon>Gunneridae</taxon>
        <taxon>Pentapetalae</taxon>
        <taxon>asterids</taxon>
        <taxon>campanulids</taxon>
        <taxon>Aquifoliales</taxon>
        <taxon>Aquifoliaceae</taxon>
        <taxon>Ilex</taxon>
    </lineage>
</organism>
<feature type="region of interest" description="Disordered" evidence="6">
    <location>
        <begin position="733"/>
        <end position="755"/>
    </location>
</feature>
<keyword evidence="3" id="KW-0547">Nucleotide-binding</keyword>
<keyword evidence="8" id="KW-0732">Signal</keyword>
<dbReference type="SUPFAM" id="SSF56112">
    <property type="entry name" value="Protein kinase-like (PK-like)"/>
    <property type="match status" value="1"/>
</dbReference>
<evidence type="ECO:0000256" key="7">
    <source>
        <dbReference type="SAM" id="Phobius"/>
    </source>
</evidence>
<dbReference type="SMART" id="SM00636">
    <property type="entry name" value="Glyco_18"/>
    <property type="match status" value="1"/>
</dbReference>
<dbReference type="Pfam" id="PF00704">
    <property type="entry name" value="Glyco_hydro_18"/>
    <property type="match status" value="1"/>
</dbReference>
<dbReference type="InterPro" id="IPR029070">
    <property type="entry name" value="Chitinase_insertion_sf"/>
</dbReference>
<dbReference type="FunFam" id="3.10.50.10:FF:000015">
    <property type="entry name" value="Chitotriosidase-1"/>
    <property type="match status" value="1"/>
</dbReference>
<dbReference type="FunFam" id="3.30.200.20:FF:000951">
    <property type="entry name" value="Uncharacterized protein"/>
    <property type="match status" value="1"/>
</dbReference>
<dbReference type="Proteomes" id="UP001642360">
    <property type="component" value="Unassembled WGS sequence"/>
</dbReference>
<dbReference type="InterPro" id="IPR011583">
    <property type="entry name" value="Chitinase_II/V-like_cat"/>
</dbReference>